<gene>
    <name evidence="2" type="ORF">Sspor_13780</name>
</gene>
<evidence type="ECO:0008006" key="4">
    <source>
        <dbReference type="Google" id="ProtNLM"/>
    </source>
</evidence>
<keyword evidence="3" id="KW-1185">Reference proteome</keyword>
<keyword evidence="1" id="KW-0472">Membrane</keyword>
<name>A0ABQ3T606_9ACTN</name>
<dbReference type="RefSeq" id="WP_202198203.1">
    <property type="nucleotide sequence ID" value="NZ_BAAATO010000011.1"/>
</dbReference>
<feature type="transmembrane region" description="Helical" evidence="1">
    <location>
        <begin position="41"/>
        <end position="63"/>
    </location>
</feature>
<keyword evidence="1" id="KW-0812">Transmembrane</keyword>
<organism evidence="2 3">
    <name type="scientific">Streptomyces spororaveus</name>
    <dbReference type="NCBI Taxonomy" id="284039"/>
    <lineage>
        <taxon>Bacteria</taxon>
        <taxon>Bacillati</taxon>
        <taxon>Actinomycetota</taxon>
        <taxon>Actinomycetes</taxon>
        <taxon>Kitasatosporales</taxon>
        <taxon>Streptomycetaceae</taxon>
        <taxon>Streptomyces</taxon>
    </lineage>
</organism>
<evidence type="ECO:0000256" key="1">
    <source>
        <dbReference type="SAM" id="Phobius"/>
    </source>
</evidence>
<accession>A0ABQ3T606</accession>
<dbReference type="Proteomes" id="UP000608522">
    <property type="component" value="Unassembled WGS sequence"/>
</dbReference>
<comment type="caution">
    <text evidence="2">The sequence shown here is derived from an EMBL/GenBank/DDBJ whole genome shotgun (WGS) entry which is preliminary data.</text>
</comment>
<evidence type="ECO:0000313" key="3">
    <source>
        <dbReference type="Proteomes" id="UP000608522"/>
    </source>
</evidence>
<keyword evidence="1" id="KW-1133">Transmembrane helix</keyword>
<proteinExistence type="predicted"/>
<dbReference type="EMBL" id="BNED01000005">
    <property type="protein sequence ID" value="GHI75817.1"/>
    <property type="molecule type" value="Genomic_DNA"/>
</dbReference>
<sequence length="65" mass="6531">MNGNPAFRALTEFRTAVTAVLAGSAFTAAGGAMYALHHDGFPGLAIGLPLLATGLVMLGSGTVKR</sequence>
<reference evidence="3" key="1">
    <citation type="submission" date="2023-07" db="EMBL/GenBank/DDBJ databases">
        <title>Whole genome shotgun sequence of Streptomyces spororaveus NBRC 15456.</title>
        <authorList>
            <person name="Komaki H."/>
            <person name="Tamura T."/>
        </authorList>
    </citation>
    <scope>NUCLEOTIDE SEQUENCE [LARGE SCALE GENOMIC DNA]</scope>
    <source>
        <strain evidence="3">NBRC 15456</strain>
    </source>
</reference>
<evidence type="ECO:0000313" key="2">
    <source>
        <dbReference type="EMBL" id="GHI75817.1"/>
    </source>
</evidence>
<protein>
    <recommendedName>
        <fullName evidence="4">Integral membrane protein</fullName>
    </recommendedName>
</protein>